<accession>A0A8J6TH34</accession>
<name>A0A8J6TH34_9BACT</name>
<keyword evidence="1" id="KW-1133">Transmembrane helix</keyword>
<dbReference type="GO" id="GO:0043165">
    <property type="term" value="P:Gram-negative-bacterium-type cell outer membrane assembly"/>
    <property type="evidence" value="ECO:0007669"/>
    <property type="project" value="InterPro"/>
</dbReference>
<dbReference type="Pfam" id="PF04390">
    <property type="entry name" value="LptE"/>
    <property type="match status" value="1"/>
</dbReference>
<evidence type="ECO:0000313" key="3">
    <source>
        <dbReference type="Proteomes" id="UP000603434"/>
    </source>
</evidence>
<dbReference type="InterPro" id="IPR007485">
    <property type="entry name" value="LPS_assembly_LptE"/>
</dbReference>
<dbReference type="GO" id="GO:0019867">
    <property type="term" value="C:outer membrane"/>
    <property type="evidence" value="ECO:0007669"/>
    <property type="project" value="InterPro"/>
</dbReference>
<feature type="transmembrane region" description="Helical" evidence="1">
    <location>
        <begin position="15"/>
        <end position="34"/>
    </location>
</feature>
<keyword evidence="1" id="KW-0472">Membrane</keyword>
<dbReference type="PROSITE" id="PS51257">
    <property type="entry name" value="PROKAR_LIPOPROTEIN"/>
    <property type="match status" value="1"/>
</dbReference>
<evidence type="ECO:0008006" key="4">
    <source>
        <dbReference type="Google" id="ProtNLM"/>
    </source>
</evidence>
<evidence type="ECO:0000256" key="1">
    <source>
        <dbReference type="SAM" id="Phobius"/>
    </source>
</evidence>
<sequence length="179" mass="19979">MKQEDAVYDRAPHKTVWILLILWAFFSACGYQFAGGGNFPAGITSVSINMFENRTAETGVENVFTNDLIYEVTRDKKVALTSTNTADAILVGVIASMRTDTITHKGAYTSLERRVAVSVDLKMEDRNGRVIWTAKGVSANEVYDVASDKQTTEQNRRTAISTLSKRLAETIYHRLTEDF</sequence>
<dbReference type="AlphaFoldDB" id="A0A8J6TH34"/>
<gene>
    <name evidence="2" type="ORF">H8E23_08315</name>
</gene>
<dbReference type="EMBL" id="JACNJH010000132">
    <property type="protein sequence ID" value="MBC8361385.1"/>
    <property type="molecule type" value="Genomic_DNA"/>
</dbReference>
<dbReference type="Gene3D" id="3.30.160.150">
    <property type="entry name" value="Lipoprotein like domain"/>
    <property type="match status" value="1"/>
</dbReference>
<evidence type="ECO:0000313" key="2">
    <source>
        <dbReference type="EMBL" id="MBC8361385.1"/>
    </source>
</evidence>
<comment type="caution">
    <text evidence="2">The sequence shown here is derived from an EMBL/GenBank/DDBJ whole genome shotgun (WGS) entry which is preliminary data.</text>
</comment>
<proteinExistence type="predicted"/>
<reference evidence="2 3" key="1">
    <citation type="submission" date="2020-08" db="EMBL/GenBank/DDBJ databases">
        <title>Bridging the membrane lipid divide: bacteria of the FCB group superphylum have the potential to synthesize archaeal ether lipids.</title>
        <authorList>
            <person name="Villanueva L."/>
            <person name="Von Meijenfeldt F.A.B."/>
            <person name="Westbye A.B."/>
            <person name="Yadav S."/>
            <person name="Hopmans E.C."/>
            <person name="Dutilh B.E."/>
            <person name="Sinninghe Damste J.S."/>
        </authorList>
    </citation>
    <scope>NUCLEOTIDE SEQUENCE [LARGE SCALE GENOMIC DNA]</scope>
    <source>
        <strain evidence="2">NIOZ-UU30</strain>
    </source>
</reference>
<keyword evidence="1" id="KW-0812">Transmembrane</keyword>
<protein>
    <recommendedName>
        <fullName evidence="4">Lipopolysaccharide-assembly</fullName>
    </recommendedName>
</protein>
<dbReference type="Proteomes" id="UP000603434">
    <property type="component" value="Unassembled WGS sequence"/>
</dbReference>
<organism evidence="2 3">
    <name type="scientific">Candidatus Desulfatibia profunda</name>
    <dbReference type="NCBI Taxonomy" id="2841695"/>
    <lineage>
        <taxon>Bacteria</taxon>
        <taxon>Pseudomonadati</taxon>
        <taxon>Thermodesulfobacteriota</taxon>
        <taxon>Desulfobacteria</taxon>
        <taxon>Desulfobacterales</taxon>
        <taxon>Desulfobacterales incertae sedis</taxon>
        <taxon>Candidatus Desulfatibia</taxon>
    </lineage>
</organism>